<feature type="region of interest" description="Disordered" evidence="1">
    <location>
        <begin position="301"/>
        <end position="322"/>
    </location>
</feature>
<sequence>MPSNLVGEWFTGRQYDAAVYTTNFAQASSNSTRLLLNPDSSYVFTRFSSTQVASSFGFSGYPITCQMMDALIERGRFTVQGGRLTFKPSSTEKHIAYSPSNLNQGCQRYSATKKTSSGGEVETVPWTVGAGVLTLSSGQEAVNYVRRAPSPKPTPIDTGLDSSIRGEWHLGQILRPEDYDPAKTNWTEADRTSVIVKLNANFTYERTSLVVERAYGCNPKRLVTEKGKVAEKNRVLTFTPTSSTMVKLGCESRRTTTTRNDVKPYQESYEVRIGVVGNQALMLTAGGENLYFSRPAEMTSGTATSGLNGPTPSSAPSLSSPRPLAKWTASGTWDAVVLVEGVTHRVGVTLEDDSPRILGFGSGPVKFALGDSAAGSMNIGLELEEGTFELKAQGRFDGDKYVGEGVWLHDGKAVGHGTLTMSRR</sequence>
<evidence type="ECO:0000313" key="2">
    <source>
        <dbReference type="EMBL" id="MBB5363760.1"/>
    </source>
</evidence>
<organism evidence="2 3">
    <name type="scientific">Deinococcus humi</name>
    <dbReference type="NCBI Taxonomy" id="662880"/>
    <lineage>
        <taxon>Bacteria</taxon>
        <taxon>Thermotogati</taxon>
        <taxon>Deinococcota</taxon>
        <taxon>Deinococci</taxon>
        <taxon>Deinococcales</taxon>
        <taxon>Deinococcaceae</taxon>
        <taxon>Deinococcus</taxon>
    </lineage>
</organism>
<comment type="caution">
    <text evidence="2">The sequence shown here is derived from an EMBL/GenBank/DDBJ whole genome shotgun (WGS) entry which is preliminary data.</text>
</comment>
<accession>A0A7W8JVK5</accession>
<gene>
    <name evidence="2" type="ORF">HNQ08_002867</name>
</gene>
<protein>
    <submittedName>
        <fullName evidence="2">Uncharacterized protein</fullName>
    </submittedName>
</protein>
<evidence type="ECO:0000256" key="1">
    <source>
        <dbReference type="SAM" id="MobiDB-lite"/>
    </source>
</evidence>
<dbReference type="RefSeq" id="WP_184133258.1">
    <property type="nucleotide sequence ID" value="NZ_JACHFL010000007.1"/>
</dbReference>
<feature type="compositionally biased region" description="Low complexity" evidence="1">
    <location>
        <begin position="310"/>
        <end position="322"/>
    </location>
</feature>
<evidence type="ECO:0000313" key="3">
    <source>
        <dbReference type="Proteomes" id="UP000552709"/>
    </source>
</evidence>
<proteinExistence type="predicted"/>
<dbReference type="Proteomes" id="UP000552709">
    <property type="component" value="Unassembled WGS sequence"/>
</dbReference>
<dbReference type="AlphaFoldDB" id="A0A7W8JVK5"/>
<name>A0A7W8JVK5_9DEIO</name>
<keyword evidence="3" id="KW-1185">Reference proteome</keyword>
<dbReference type="EMBL" id="JACHFL010000007">
    <property type="protein sequence ID" value="MBB5363760.1"/>
    <property type="molecule type" value="Genomic_DNA"/>
</dbReference>
<reference evidence="2 3" key="1">
    <citation type="submission" date="2020-08" db="EMBL/GenBank/DDBJ databases">
        <title>Genomic Encyclopedia of Type Strains, Phase IV (KMG-IV): sequencing the most valuable type-strain genomes for metagenomic binning, comparative biology and taxonomic classification.</title>
        <authorList>
            <person name="Goeker M."/>
        </authorList>
    </citation>
    <scope>NUCLEOTIDE SEQUENCE [LARGE SCALE GENOMIC DNA]</scope>
    <source>
        <strain evidence="2 3">DSM 27939</strain>
    </source>
</reference>